<dbReference type="SUPFAM" id="SSF57535">
    <property type="entry name" value="Complement control module/SCR domain"/>
    <property type="match status" value="1"/>
</dbReference>
<feature type="region of interest" description="Disordered" evidence="5">
    <location>
        <begin position="214"/>
        <end position="293"/>
    </location>
</feature>
<reference evidence="9" key="3">
    <citation type="submission" date="2025-09" db="UniProtKB">
        <authorList>
            <consortium name="Ensembl"/>
        </authorList>
    </citation>
    <scope>IDENTIFICATION</scope>
</reference>
<feature type="compositionally biased region" description="Polar residues" evidence="5">
    <location>
        <begin position="431"/>
        <end position="442"/>
    </location>
</feature>
<dbReference type="InterPro" id="IPR053298">
    <property type="entry name" value="Sushi_domain_protein"/>
</dbReference>
<evidence type="ECO:0000256" key="6">
    <source>
        <dbReference type="SAM" id="Phobius"/>
    </source>
</evidence>
<keyword evidence="10" id="KW-1185">Reference proteome</keyword>
<evidence type="ECO:0000256" key="1">
    <source>
        <dbReference type="ARBA" id="ARBA00022659"/>
    </source>
</evidence>
<keyword evidence="1 4" id="KW-0768">Sushi</keyword>
<feature type="compositionally biased region" description="Basic and acidic residues" evidence="5">
    <location>
        <begin position="411"/>
        <end position="428"/>
    </location>
</feature>
<dbReference type="PROSITE" id="PS50923">
    <property type="entry name" value="SUSHI"/>
    <property type="match status" value="1"/>
</dbReference>
<dbReference type="InterPro" id="IPR000436">
    <property type="entry name" value="Sushi_SCR_CCP_dom"/>
</dbReference>
<feature type="domain" description="Sushi" evidence="7">
    <location>
        <begin position="144"/>
        <end position="205"/>
    </location>
</feature>
<dbReference type="InterPro" id="IPR016186">
    <property type="entry name" value="C-type_lectin-like/link_sf"/>
</dbReference>
<feature type="domain" description="Link" evidence="8">
    <location>
        <begin position="44"/>
        <end position="139"/>
    </location>
</feature>
<gene>
    <name evidence="9" type="primary">susd5</name>
</gene>
<proteinExistence type="predicted"/>
<dbReference type="PANTHER" id="PTHR32493">
    <property type="entry name" value="SUSHI DOMAIN-CONTAINING PROTEIN 5"/>
    <property type="match status" value="1"/>
</dbReference>
<dbReference type="GO" id="GO:0007219">
    <property type="term" value="P:Notch signaling pathway"/>
    <property type="evidence" value="ECO:0007669"/>
    <property type="project" value="TreeGrafter"/>
</dbReference>
<dbReference type="InterPro" id="IPR000538">
    <property type="entry name" value="Link_dom"/>
</dbReference>
<dbReference type="Ensembl" id="ENSSFOT00015056054.1">
    <property type="protein sequence ID" value="ENSSFOP00015039759.1"/>
    <property type="gene ID" value="ENSSFOG00015026417.1"/>
</dbReference>
<feature type="transmembrane region" description="Helical" evidence="6">
    <location>
        <begin position="589"/>
        <end position="611"/>
    </location>
</feature>
<dbReference type="InterPro" id="IPR016187">
    <property type="entry name" value="CTDL_fold"/>
</dbReference>
<dbReference type="SUPFAM" id="SSF56436">
    <property type="entry name" value="C-type lectin-like"/>
    <property type="match status" value="1"/>
</dbReference>
<protein>
    <submittedName>
        <fullName evidence="9">Sushi domain containing 5</fullName>
    </submittedName>
</protein>
<sequence>GALPEPAPGACWRATGVRQACDALQAATDRLQGPWRWSEAPRRWLFLVETHNAPVLEDRQAAQEVCERHGARLASAEELKEAVGRCSFPSCTRGWLAGPAVGTIICDHTVRGQQGKKAAHVKVENVTVVTRQMDIFCFKDQGVAVCGDPPSFPHVLLQTQTGSEMGDELTYTCAPGYTVPSGQSTFSLLCNSCGEWYGQVQLCVKGETEVQVDYEDKFPGEGRVSYEDSDGREETSPSETEDYEPEQGLGERRGGRPGTRTPRPEEQQRVEAEDVDGERDTQPPSVSTESSVSLLSQKHLFWFPSETFHEPERPGVTRVTGVVGVTVAPAWEEDNRIGVRSSGSMEDIKEDIKALDVAKTGPQNHGHEGLREHGAGTDESWLDGYPVTEEAREKEEEEEDDEGRPGAGSTAEEKDGGLEDDRRTDGPNHVETGQPQRSSSAPSAGFTRVTVSPTRPVRYGIKYVPAGPAPASTAHGGDVDLQPSARHPLPIHLSTTAAPPTVPWPTTDTLYPLLDHMPSPTKWEEVTLPYQEAPPGGATTDSSHRFPGTRLYEEPMKRNLTQRGPEPEAPPTQEPCVGEGCSLTGRGPVAVIVGVALCVLLVAAALTVWCCKKRQQKSSVYKMNGQGQSGTGSQHIEMQQKV</sequence>
<dbReference type="PANTHER" id="PTHR32493:SF0">
    <property type="entry name" value="SUSHI DOMAIN-CONTAINING PROTEIN 5"/>
    <property type="match status" value="1"/>
</dbReference>
<dbReference type="GO" id="GO:0005540">
    <property type="term" value="F:hyaluronic acid binding"/>
    <property type="evidence" value="ECO:0007669"/>
    <property type="project" value="InterPro"/>
</dbReference>
<keyword evidence="3" id="KW-1015">Disulfide bond</keyword>
<evidence type="ECO:0000256" key="3">
    <source>
        <dbReference type="ARBA" id="ARBA00023157"/>
    </source>
</evidence>
<keyword evidence="2" id="KW-0732">Signal</keyword>
<organism evidence="9 10">
    <name type="scientific">Scleropages formosus</name>
    <name type="common">Asian bonytongue</name>
    <name type="synonym">Osteoglossum formosum</name>
    <dbReference type="NCBI Taxonomy" id="113540"/>
    <lineage>
        <taxon>Eukaryota</taxon>
        <taxon>Metazoa</taxon>
        <taxon>Chordata</taxon>
        <taxon>Craniata</taxon>
        <taxon>Vertebrata</taxon>
        <taxon>Euteleostomi</taxon>
        <taxon>Actinopterygii</taxon>
        <taxon>Neopterygii</taxon>
        <taxon>Teleostei</taxon>
        <taxon>Osteoglossocephala</taxon>
        <taxon>Osteoglossomorpha</taxon>
        <taxon>Osteoglossiformes</taxon>
        <taxon>Osteoglossidae</taxon>
        <taxon>Scleropages</taxon>
    </lineage>
</organism>
<evidence type="ECO:0000259" key="8">
    <source>
        <dbReference type="PROSITE" id="PS50963"/>
    </source>
</evidence>
<name>A0A8C9SPZ9_SCLFO</name>
<dbReference type="Proteomes" id="UP000694397">
    <property type="component" value="Chromosome 23"/>
</dbReference>
<dbReference type="InterPro" id="IPR035976">
    <property type="entry name" value="Sushi/SCR/CCP_sf"/>
</dbReference>
<feature type="compositionally biased region" description="Basic and acidic residues" evidence="5">
    <location>
        <begin position="262"/>
        <end position="272"/>
    </location>
</feature>
<dbReference type="PROSITE" id="PS50963">
    <property type="entry name" value="LINK_2"/>
    <property type="match status" value="1"/>
</dbReference>
<dbReference type="GO" id="GO:0007155">
    <property type="term" value="P:cell adhesion"/>
    <property type="evidence" value="ECO:0007669"/>
    <property type="project" value="InterPro"/>
</dbReference>
<feature type="region of interest" description="Disordered" evidence="5">
    <location>
        <begin position="621"/>
        <end position="642"/>
    </location>
</feature>
<evidence type="ECO:0000313" key="10">
    <source>
        <dbReference type="Proteomes" id="UP000694397"/>
    </source>
</evidence>
<feature type="compositionally biased region" description="Low complexity" evidence="5">
    <location>
        <begin position="282"/>
        <end position="293"/>
    </location>
</feature>
<feature type="compositionally biased region" description="Basic and acidic residues" evidence="5">
    <location>
        <begin position="214"/>
        <end position="226"/>
    </location>
</feature>
<keyword evidence="6" id="KW-0812">Transmembrane</keyword>
<dbReference type="GeneTree" id="ENSGT00390000009163"/>
<dbReference type="SMART" id="SM00445">
    <property type="entry name" value="LINK"/>
    <property type="match status" value="1"/>
</dbReference>
<reference evidence="9 10" key="1">
    <citation type="submission" date="2019-04" db="EMBL/GenBank/DDBJ databases">
        <authorList>
            <consortium name="Wellcome Sanger Institute Data Sharing"/>
        </authorList>
    </citation>
    <scope>NUCLEOTIDE SEQUENCE [LARGE SCALE GENOMIC DNA]</scope>
</reference>
<dbReference type="OrthoDB" id="9936131at2759"/>
<evidence type="ECO:0000256" key="4">
    <source>
        <dbReference type="PROSITE-ProRule" id="PRU00302"/>
    </source>
</evidence>
<feature type="region of interest" description="Disordered" evidence="5">
    <location>
        <begin position="359"/>
        <end position="452"/>
    </location>
</feature>
<evidence type="ECO:0000256" key="5">
    <source>
        <dbReference type="SAM" id="MobiDB-lite"/>
    </source>
</evidence>
<evidence type="ECO:0000259" key="7">
    <source>
        <dbReference type="PROSITE" id="PS50923"/>
    </source>
</evidence>
<dbReference type="Pfam" id="PF00084">
    <property type="entry name" value="Sushi"/>
    <property type="match status" value="1"/>
</dbReference>
<comment type="caution">
    <text evidence="4">Lacks conserved residue(s) required for the propagation of feature annotation.</text>
</comment>
<accession>A0A8C9SPZ9</accession>
<evidence type="ECO:0000313" key="9">
    <source>
        <dbReference type="Ensembl" id="ENSSFOP00015039759.1"/>
    </source>
</evidence>
<dbReference type="FunFam" id="2.10.70.10:FF:000050">
    <property type="entry name" value="sushi domain-containing protein 5"/>
    <property type="match status" value="1"/>
</dbReference>
<dbReference type="AlphaFoldDB" id="A0A8C9SPZ9"/>
<feature type="compositionally biased region" description="Basic and acidic residues" evidence="5">
    <location>
        <begin position="365"/>
        <end position="376"/>
    </location>
</feature>
<keyword evidence="6" id="KW-0472">Membrane</keyword>
<reference evidence="9" key="2">
    <citation type="submission" date="2025-08" db="UniProtKB">
        <authorList>
            <consortium name="Ensembl"/>
        </authorList>
    </citation>
    <scope>IDENTIFICATION</scope>
</reference>
<evidence type="ECO:0000256" key="2">
    <source>
        <dbReference type="ARBA" id="ARBA00022729"/>
    </source>
</evidence>
<keyword evidence="6" id="KW-1133">Transmembrane helix</keyword>
<dbReference type="Gene3D" id="2.10.70.10">
    <property type="entry name" value="Complement Module, domain 1"/>
    <property type="match status" value="1"/>
</dbReference>
<dbReference type="Pfam" id="PF00193">
    <property type="entry name" value="Xlink"/>
    <property type="match status" value="1"/>
</dbReference>
<feature type="compositionally biased region" description="Polar residues" evidence="5">
    <location>
        <begin position="631"/>
        <end position="642"/>
    </location>
</feature>
<dbReference type="Gene3D" id="3.10.100.10">
    <property type="entry name" value="Mannose-Binding Protein A, subunit A"/>
    <property type="match status" value="1"/>
</dbReference>
<dbReference type="CDD" id="cd00033">
    <property type="entry name" value="CCP"/>
    <property type="match status" value="1"/>
</dbReference>